<dbReference type="Gene3D" id="3.90.650.10">
    <property type="entry name" value="PurM-like C-terminal domain"/>
    <property type="match status" value="1"/>
</dbReference>
<dbReference type="GO" id="GO:0004641">
    <property type="term" value="F:phosphoribosylformylglycinamidine cyclo-ligase activity"/>
    <property type="evidence" value="ECO:0007669"/>
    <property type="project" value="UniProtKB-EC"/>
</dbReference>
<evidence type="ECO:0000313" key="11">
    <source>
        <dbReference type="Proteomes" id="UP000509301"/>
    </source>
</evidence>
<dbReference type="Gene3D" id="3.30.1330.10">
    <property type="entry name" value="PurM-like, N-terminal domain"/>
    <property type="match status" value="1"/>
</dbReference>
<evidence type="ECO:0000256" key="6">
    <source>
        <dbReference type="ARBA" id="ARBA00022755"/>
    </source>
</evidence>
<dbReference type="GO" id="GO:0004637">
    <property type="term" value="F:phosphoribosylamine-glycine ligase activity"/>
    <property type="evidence" value="ECO:0007669"/>
    <property type="project" value="TreeGrafter"/>
</dbReference>
<protein>
    <recommendedName>
        <fullName evidence="2">phosphoribosylformylglycinamidine cyclo-ligase</fullName>
        <ecNumber evidence="2">6.3.3.1</ecNumber>
    </recommendedName>
</protein>
<evidence type="ECO:0000256" key="5">
    <source>
        <dbReference type="ARBA" id="ARBA00022741"/>
    </source>
</evidence>
<feature type="domain" description="PurM-like C-terminal" evidence="9">
    <location>
        <begin position="165"/>
        <end position="309"/>
    </location>
</feature>
<dbReference type="NCBIfam" id="TIGR00878">
    <property type="entry name" value="purM"/>
    <property type="match status" value="1"/>
</dbReference>
<dbReference type="Pfam" id="PF02769">
    <property type="entry name" value="AIRS_C"/>
    <property type="match status" value="1"/>
</dbReference>
<dbReference type="EMBL" id="CP049074">
    <property type="protein sequence ID" value="QKR00981.1"/>
    <property type="molecule type" value="Genomic_DNA"/>
</dbReference>
<keyword evidence="6" id="KW-0658">Purine biosynthesis</keyword>
<evidence type="ECO:0000256" key="1">
    <source>
        <dbReference type="ARBA" id="ARBA00004686"/>
    </source>
</evidence>
<name>A0A6N0P0Q7_9CREN</name>
<dbReference type="GO" id="GO:0046084">
    <property type="term" value="P:adenine biosynthetic process"/>
    <property type="evidence" value="ECO:0007669"/>
    <property type="project" value="TreeGrafter"/>
</dbReference>
<dbReference type="SUPFAM" id="SSF55326">
    <property type="entry name" value="PurM N-terminal domain-like"/>
    <property type="match status" value="1"/>
</dbReference>
<dbReference type="RefSeq" id="WP_174632512.1">
    <property type="nucleotide sequence ID" value="NZ_CP049074.1"/>
</dbReference>
<dbReference type="InterPro" id="IPR036676">
    <property type="entry name" value="PurM-like_C_sf"/>
</dbReference>
<evidence type="ECO:0000259" key="8">
    <source>
        <dbReference type="Pfam" id="PF00586"/>
    </source>
</evidence>
<dbReference type="EC" id="6.3.3.1" evidence="2"/>
<evidence type="ECO:0000259" key="9">
    <source>
        <dbReference type="Pfam" id="PF02769"/>
    </source>
</evidence>
<gene>
    <name evidence="10" type="ORF">GWK48_03740</name>
</gene>
<comment type="pathway">
    <text evidence="1">Purine metabolism; IMP biosynthesis via de novo pathway; 5-amino-1-(5-phospho-D-ribosyl)imidazole from N(2)-formyl-N(1)-(5-phospho-D-ribosyl)glycinamide: step 2/2.</text>
</comment>
<dbReference type="GO" id="GO:0006189">
    <property type="term" value="P:'de novo' IMP biosynthetic process"/>
    <property type="evidence" value="ECO:0007669"/>
    <property type="project" value="UniProtKB-UniPathway"/>
</dbReference>
<dbReference type="Proteomes" id="UP000509301">
    <property type="component" value="Chromosome"/>
</dbReference>
<reference evidence="10 11" key="1">
    <citation type="submission" date="2020-02" db="EMBL/GenBank/DDBJ databases">
        <title>Comparative genome analysis reveals the metabolism and evolution of the thermophilic archaeal genus Metallosphaera.</title>
        <authorList>
            <person name="Jiang C."/>
        </authorList>
    </citation>
    <scope>NUCLEOTIDE SEQUENCE [LARGE SCALE GENOMIC DNA]</scope>
    <source>
        <strain evidence="10 11">Ric-A</strain>
    </source>
</reference>
<feature type="domain" description="PurM-like N-terminal" evidence="8">
    <location>
        <begin position="41"/>
        <end position="153"/>
    </location>
</feature>
<evidence type="ECO:0000256" key="7">
    <source>
        <dbReference type="ARBA" id="ARBA00022840"/>
    </source>
</evidence>
<dbReference type="InterPro" id="IPR010918">
    <property type="entry name" value="PurM-like_C_dom"/>
</dbReference>
<dbReference type="PANTHER" id="PTHR10520">
    <property type="entry name" value="TRIFUNCTIONAL PURINE BIOSYNTHETIC PROTEIN ADENOSINE-3-RELATED"/>
    <property type="match status" value="1"/>
</dbReference>
<accession>A0A6N0P0Q7</accession>
<dbReference type="InterPro" id="IPR004733">
    <property type="entry name" value="PurM_cligase"/>
</dbReference>
<keyword evidence="4 10" id="KW-0436">Ligase</keyword>
<dbReference type="GeneID" id="55641031"/>
<dbReference type="GO" id="GO:0005829">
    <property type="term" value="C:cytosol"/>
    <property type="evidence" value="ECO:0007669"/>
    <property type="project" value="TreeGrafter"/>
</dbReference>
<dbReference type="InterPro" id="IPR016188">
    <property type="entry name" value="PurM-like_N"/>
</dbReference>
<dbReference type="SUPFAM" id="SSF56042">
    <property type="entry name" value="PurM C-terminal domain-like"/>
    <property type="match status" value="1"/>
</dbReference>
<keyword evidence="3" id="KW-0963">Cytoplasm</keyword>
<proteinExistence type="predicted"/>
<dbReference type="InterPro" id="IPR036921">
    <property type="entry name" value="PurM-like_N_sf"/>
</dbReference>
<evidence type="ECO:0000256" key="4">
    <source>
        <dbReference type="ARBA" id="ARBA00022598"/>
    </source>
</evidence>
<dbReference type="OrthoDB" id="6605at2157"/>
<keyword evidence="11" id="KW-1185">Reference proteome</keyword>
<keyword evidence="7" id="KW-0067">ATP-binding</keyword>
<dbReference type="FunFam" id="3.30.1330.10:FF:000020">
    <property type="entry name" value="Phosphoribosylformylglycinamidine cyclo-ligase"/>
    <property type="match status" value="1"/>
</dbReference>
<evidence type="ECO:0000256" key="3">
    <source>
        <dbReference type="ARBA" id="ARBA00022490"/>
    </source>
</evidence>
<organism evidence="10 11">
    <name type="scientific">Metallosphaera tengchongensis</name>
    <dbReference type="NCBI Taxonomy" id="1532350"/>
    <lineage>
        <taxon>Archaea</taxon>
        <taxon>Thermoproteota</taxon>
        <taxon>Thermoprotei</taxon>
        <taxon>Sulfolobales</taxon>
        <taxon>Sulfolobaceae</taxon>
        <taxon>Metallosphaera</taxon>
    </lineage>
</organism>
<dbReference type="PANTHER" id="PTHR10520:SF12">
    <property type="entry name" value="TRIFUNCTIONAL PURINE BIOSYNTHETIC PROTEIN ADENOSINE-3"/>
    <property type="match status" value="1"/>
</dbReference>
<dbReference type="KEGG" id="mten:GWK48_03740"/>
<evidence type="ECO:0000313" key="10">
    <source>
        <dbReference type="EMBL" id="QKR00981.1"/>
    </source>
</evidence>
<dbReference type="GO" id="GO:0005524">
    <property type="term" value="F:ATP binding"/>
    <property type="evidence" value="ECO:0007669"/>
    <property type="project" value="UniProtKB-KW"/>
</dbReference>
<sequence>MVSEYSKSGVDLNKVKEVHSDIASLISSTYRRTVLGAGHYSGVIDVLGKKIALHVDGVGTKTLLARKARKYRGIGKDCVAMNVNDLLCVGARPLAILDYIAMDSPDEQLVREILEGIVEGAKESDSEVIGGETAIMKDVVNGFDVACTAMGIVEELKVGNDISGGDVIIGLGSSGVHSNGYSLVRRLIDQGKLSFEEWQDQLLTPTKIYVRPVLSVMDKIKGAGHITGGSFSKLRRLTNLSMEMTLPDPPEIFKVIESAGVTHEEMHQVFNMGVGMVLFTRDSNVDEVMNVLKPFGPSWILGKVGEKPGPIKITTYKSRVLYI</sequence>
<dbReference type="Pfam" id="PF00586">
    <property type="entry name" value="AIRS"/>
    <property type="match status" value="1"/>
</dbReference>
<evidence type="ECO:0000256" key="2">
    <source>
        <dbReference type="ARBA" id="ARBA00013047"/>
    </source>
</evidence>
<dbReference type="CDD" id="cd02196">
    <property type="entry name" value="PurM"/>
    <property type="match status" value="1"/>
</dbReference>
<dbReference type="UniPathway" id="UPA00074">
    <property type="reaction ID" value="UER00129"/>
</dbReference>
<keyword evidence="5" id="KW-0547">Nucleotide-binding</keyword>
<dbReference type="AlphaFoldDB" id="A0A6N0P0Q7"/>